<sequence length="139" mass="16317">MKQNNVDPEYIIFFDGICNLCNGFIDFVIKRDKAKKIFYSSLQSDISNKYINCANTQTNSSYTTIYLYKNGKVHDKSTAILMILKELSFGYRTLAGFFLLLPKVLRDSIYNFIARNRYRFFGKRDSCRLPNPEEKDQFL</sequence>
<dbReference type="GO" id="GO:0015035">
    <property type="term" value="F:protein-disulfide reductase activity"/>
    <property type="evidence" value="ECO:0007669"/>
    <property type="project" value="InterPro"/>
</dbReference>
<dbReference type="EMBL" id="CP035544">
    <property type="protein sequence ID" value="QBA63887.1"/>
    <property type="molecule type" value="Genomic_DNA"/>
</dbReference>
<evidence type="ECO:0000313" key="2">
    <source>
        <dbReference type="Proteomes" id="UP000290889"/>
    </source>
</evidence>
<proteinExistence type="predicted"/>
<name>A0A411E8I0_9FLAO</name>
<dbReference type="InterPro" id="IPR007263">
    <property type="entry name" value="DCC1-like"/>
</dbReference>
<dbReference type="InterPro" id="IPR052927">
    <property type="entry name" value="DCC_oxidoreductase"/>
</dbReference>
<dbReference type="PANTHER" id="PTHR33639">
    <property type="entry name" value="THIOL-DISULFIDE OXIDOREDUCTASE DCC"/>
    <property type="match status" value="1"/>
</dbReference>
<organism evidence="1 2">
    <name type="scientific">Muriicola soli</name>
    <dbReference type="NCBI Taxonomy" id="2507538"/>
    <lineage>
        <taxon>Bacteria</taxon>
        <taxon>Pseudomonadati</taxon>
        <taxon>Bacteroidota</taxon>
        <taxon>Flavobacteriia</taxon>
        <taxon>Flavobacteriales</taxon>
        <taxon>Flavobacteriaceae</taxon>
        <taxon>Muriicola</taxon>
    </lineage>
</organism>
<dbReference type="Pfam" id="PF04134">
    <property type="entry name" value="DCC1-like"/>
    <property type="match status" value="1"/>
</dbReference>
<dbReference type="KEGG" id="mur:EQY75_04645"/>
<accession>A0A411E8I0</accession>
<reference evidence="1 2" key="1">
    <citation type="submission" date="2019-01" db="EMBL/GenBank/DDBJ databases">
        <title>Muriicola soli sp. nov., isolated from soil.</title>
        <authorList>
            <person name="Kang H.J."/>
            <person name="Kim S.B."/>
        </authorList>
    </citation>
    <scope>NUCLEOTIDE SEQUENCE [LARGE SCALE GENOMIC DNA]</scope>
    <source>
        <strain evidence="1 2">MMS17-SY002</strain>
    </source>
</reference>
<dbReference type="AlphaFoldDB" id="A0A411E8I0"/>
<dbReference type="OrthoDB" id="9785438at2"/>
<evidence type="ECO:0000313" key="1">
    <source>
        <dbReference type="EMBL" id="QBA63887.1"/>
    </source>
</evidence>
<dbReference type="RefSeq" id="WP_129603303.1">
    <property type="nucleotide sequence ID" value="NZ_CP035544.1"/>
</dbReference>
<dbReference type="Proteomes" id="UP000290889">
    <property type="component" value="Chromosome"/>
</dbReference>
<dbReference type="PANTHER" id="PTHR33639:SF2">
    <property type="entry name" value="DUF393 DOMAIN-CONTAINING PROTEIN"/>
    <property type="match status" value="1"/>
</dbReference>
<keyword evidence="2" id="KW-1185">Reference proteome</keyword>
<protein>
    <submittedName>
        <fullName evidence="1">DUF393 domain-containing protein</fullName>
    </submittedName>
</protein>
<gene>
    <name evidence="1" type="ORF">EQY75_04645</name>
</gene>